<keyword evidence="1" id="KW-0472">Membrane</keyword>
<organism evidence="4 5">
    <name type="scientific">Muraenolepis orangiensis</name>
    <name type="common">Patagonian moray cod</name>
    <dbReference type="NCBI Taxonomy" id="630683"/>
    <lineage>
        <taxon>Eukaryota</taxon>
        <taxon>Metazoa</taxon>
        <taxon>Chordata</taxon>
        <taxon>Craniata</taxon>
        <taxon>Vertebrata</taxon>
        <taxon>Euteleostomi</taxon>
        <taxon>Actinopterygii</taxon>
        <taxon>Neopterygii</taxon>
        <taxon>Teleostei</taxon>
        <taxon>Neoteleostei</taxon>
        <taxon>Acanthomorphata</taxon>
        <taxon>Zeiogadaria</taxon>
        <taxon>Gadariae</taxon>
        <taxon>Gadiformes</taxon>
        <taxon>Muraenolepidoidei</taxon>
        <taxon>Muraenolepididae</taxon>
        <taxon>Muraenolepis</taxon>
    </lineage>
</organism>
<gene>
    <name evidence="4" type="ORF">NHX12_031732</name>
</gene>
<reference evidence="4" key="1">
    <citation type="submission" date="2022-07" db="EMBL/GenBank/DDBJ databases">
        <title>Chromosome-level genome of Muraenolepis orangiensis.</title>
        <authorList>
            <person name="Kim J."/>
        </authorList>
    </citation>
    <scope>NUCLEOTIDE SEQUENCE</scope>
    <source>
        <strain evidence="4">KU_S4_2022</strain>
        <tissue evidence="4">Muscle</tissue>
    </source>
</reference>
<sequence length="225" mass="24520">MGSLLLSAVSTLFFLTLTLSSGQAAKNNYIQRKNPGGFITVHCKPRKQQQQRQESLELLKGLSDEKLLLSWNLESNTFTVNNSVKHRLQKQSPGSNALSITLSNLTAEDAGVYLCEYTAMGVETIKTRGYGSVLLLLDHSATDAANTGSSCDETNPSVTVILVWLLAVITVLLLSILVVIVIVPKLRKKSMSVNAGRRPWRAGTSDVYEDMRSTCKRKPGPPAGE</sequence>
<dbReference type="PANTHER" id="PTHR15343">
    <property type="entry name" value="CD7"/>
    <property type="match status" value="1"/>
</dbReference>
<dbReference type="PROSITE" id="PS50835">
    <property type="entry name" value="IG_LIKE"/>
    <property type="match status" value="1"/>
</dbReference>
<feature type="signal peptide" evidence="2">
    <location>
        <begin position="1"/>
        <end position="24"/>
    </location>
</feature>
<evidence type="ECO:0000313" key="5">
    <source>
        <dbReference type="Proteomes" id="UP001148018"/>
    </source>
</evidence>
<evidence type="ECO:0000313" key="4">
    <source>
        <dbReference type="EMBL" id="KAJ3600757.1"/>
    </source>
</evidence>
<keyword evidence="5" id="KW-1185">Reference proteome</keyword>
<accession>A0A9Q0E4I3</accession>
<feature type="transmembrane region" description="Helical" evidence="1">
    <location>
        <begin position="161"/>
        <end position="183"/>
    </location>
</feature>
<keyword evidence="2" id="KW-0732">Signal</keyword>
<dbReference type="EMBL" id="JANIIK010000047">
    <property type="protein sequence ID" value="KAJ3600757.1"/>
    <property type="molecule type" value="Genomic_DNA"/>
</dbReference>
<keyword evidence="1" id="KW-1133">Transmembrane helix</keyword>
<dbReference type="GO" id="GO:0002250">
    <property type="term" value="P:adaptive immune response"/>
    <property type="evidence" value="ECO:0007669"/>
    <property type="project" value="InterPro"/>
</dbReference>
<name>A0A9Q0E4I3_9TELE</name>
<protein>
    <recommendedName>
        <fullName evidence="3">Ig-like domain-containing protein</fullName>
    </recommendedName>
</protein>
<dbReference type="PANTHER" id="PTHR15343:SF0">
    <property type="entry name" value="T-CELL ANTIGEN CD7"/>
    <property type="match status" value="1"/>
</dbReference>
<keyword evidence="1" id="KW-0812">Transmembrane</keyword>
<dbReference type="Pfam" id="PF07686">
    <property type="entry name" value="V-set"/>
    <property type="match status" value="1"/>
</dbReference>
<dbReference type="OrthoDB" id="8436389at2759"/>
<dbReference type="SUPFAM" id="SSF48726">
    <property type="entry name" value="Immunoglobulin"/>
    <property type="match status" value="1"/>
</dbReference>
<feature type="domain" description="Ig-like" evidence="3">
    <location>
        <begin position="36"/>
        <end position="115"/>
    </location>
</feature>
<evidence type="ECO:0000256" key="2">
    <source>
        <dbReference type="SAM" id="SignalP"/>
    </source>
</evidence>
<dbReference type="Proteomes" id="UP001148018">
    <property type="component" value="Unassembled WGS sequence"/>
</dbReference>
<dbReference type="AlphaFoldDB" id="A0A9Q0E4I3"/>
<dbReference type="InterPro" id="IPR007110">
    <property type="entry name" value="Ig-like_dom"/>
</dbReference>
<dbReference type="InterPro" id="IPR013106">
    <property type="entry name" value="Ig_V-set"/>
</dbReference>
<proteinExistence type="predicted"/>
<dbReference type="GO" id="GO:0016020">
    <property type="term" value="C:membrane"/>
    <property type="evidence" value="ECO:0007669"/>
    <property type="project" value="InterPro"/>
</dbReference>
<evidence type="ECO:0000256" key="1">
    <source>
        <dbReference type="SAM" id="Phobius"/>
    </source>
</evidence>
<dbReference type="GO" id="GO:0038023">
    <property type="term" value="F:signaling receptor activity"/>
    <property type="evidence" value="ECO:0007669"/>
    <property type="project" value="InterPro"/>
</dbReference>
<evidence type="ECO:0000259" key="3">
    <source>
        <dbReference type="PROSITE" id="PS50835"/>
    </source>
</evidence>
<dbReference type="Gene3D" id="2.60.40.10">
    <property type="entry name" value="Immunoglobulins"/>
    <property type="match status" value="1"/>
</dbReference>
<dbReference type="InterPro" id="IPR039090">
    <property type="entry name" value="CD7"/>
</dbReference>
<dbReference type="InterPro" id="IPR036179">
    <property type="entry name" value="Ig-like_dom_sf"/>
</dbReference>
<comment type="caution">
    <text evidence="4">The sequence shown here is derived from an EMBL/GenBank/DDBJ whole genome shotgun (WGS) entry which is preliminary data.</text>
</comment>
<feature type="chain" id="PRO_5040258516" description="Ig-like domain-containing protein" evidence="2">
    <location>
        <begin position="25"/>
        <end position="225"/>
    </location>
</feature>
<dbReference type="InterPro" id="IPR013783">
    <property type="entry name" value="Ig-like_fold"/>
</dbReference>